<keyword evidence="3" id="KW-1185">Reference proteome</keyword>
<protein>
    <submittedName>
        <fullName evidence="2">Uncharacterized protein</fullName>
    </submittedName>
</protein>
<organism evidence="2 3">
    <name type="scientific">Cymbomonas tetramitiformis</name>
    <dbReference type="NCBI Taxonomy" id="36881"/>
    <lineage>
        <taxon>Eukaryota</taxon>
        <taxon>Viridiplantae</taxon>
        <taxon>Chlorophyta</taxon>
        <taxon>Pyramimonadophyceae</taxon>
        <taxon>Pyramimonadales</taxon>
        <taxon>Pyramimonadaceae</taxon>
        <taxon>Cymbomonas</taxon>
    </lineage>
</organism>
<feature type="compositionally biased region" description="Polar residues" evidence="1">
    <location>
        <begin position="27"/>
        <end position="43"/>
    </location>
</feature>
<evidence type="ECO:0000313" key="3">
    <source>
        <dbReference type="Proteomes" id="UP001190700"/>
    </source>
</evidence>
<comment type="caution">
    <text evidence="2">The sequence shown here is derived from an EMBL/GenBank/DDBJ whole genome shotgun (WGS) entry which is preliminary data.</text>
</comment>
<gene>
    <name evidence="2" type="ORF">CYMTET_46570</name>
</gene>
<name>A0AAE0BW10_9CHLO</name>
<dbReference type="EMBL" id="LGRX02032644">
    <property type="protein sequence ID" value="KAK3243797.1"/>
    <property type="molecule type" value="Genomic_DNA"/>
</dbReference>
<sequence>MASRGGDSSFIAASRREPVLQTKRTHLPSQVSLSKLVTGSAASSPPEWRRLSPSLKKMSKDQQQNMSGEILLALAFAPFKVESPQAMPSRPAFARGLLRPRRAVAGGESCCMGRL</sequence>
<proteinExistence type="predicted"/>
<dbReference type="AlphaFoldDB" id="A0AAE0BW10"/>
<feature type="region of interest" description="Disordered" evidence="1">
    <location>
        <begin position="1"/>
        <end position="63"/>
    </location>
</feature>
<accession>A0AAE0BW10</accession>
<reference evidence="2 3" key="1">
    <citation type="journal article" date="2015" name="Genome Biol. Evol.">
        <title>Comparative Genomics of a Bacterivorous Green Alga Reveals Evolutionary Causalities and Consequences of Phago-Mixotrophic Mode of Nutrition.</title>
        <authorList>
            <person name="Burns J.A."/>
            <person name="Paasch A."/>
            <person name="Narechania A."/>
            <person name="Kim E."/>
        </authorList>
    </citation>
    <scope>NUCLEOTIDE SEQUENCE [LARGE SCALE GENOMIC DNA]</scope>
    <source>
        <strain evidence="2 3">PLY_AMNH</strain>
    </source>
</reference>
<evidence type="ECO:0000313" key="2">
    <source>
        <dbReference type="EMBL" id="KAK3243797.1"/>
    </source>
</evidence>
<dbReference type="Proteomes" id="UP001190700">
    <property type="component" value="Unassembled WGS sequence"/>
</dbReference>
<evidence type="ECO:0000256" key="1">
    <source>
        <dbReference type="SAM" id="MobiDB-lite"/>
    </source>
</evidence>